<keyword evidence="4" id="KW-1185">Reference proteome</keyword>
<evidence type="ECO:0000313" key="3">
    <source>
        <dbReference type="EMBL" id="KAJ8022514.1"/>
    </source>
</evidence>
<dbReference type="OrthoDB" id="5550464at2759"/>
<comment type="caution">
    <text evidence="3">The sequence shown here is derived from an EMBL/GenBank/DDBJ whole genome shotgun (WGS) entry which is preliminary data.</text>
</comment>
<evidence type="ECO:0000256" key="2">
    <source>
        <dbReference type="ARBA" id="ARBA00023186"/>
    </source>
</evidence>
<keyword evidence="2" id="KW-0143">Chaperone</keyword>
<evidence type="ECO:0000256" key="1">
    <source>
        <dbReference type="ARBA" id="ARBA00007177"/>
    </source>
</evidence>
<gene>
    <name evidence="3" type="ORF">HOLleu_37425</name>
</gene>
<accession>A0A9Q0YKY4</accession>
<reference evidence="3" key="1">
    <citation type="submission" date="2021-10" db="EMBL/GenBank/DDBJ databases">
        <title>Tropical sea cucumber genome reveals ecological adaptation and Cuvierian tubules defense mechanism.</title>
        <authorList>
            <person name="Chen T."/>
        </authorList>
    </citation>
    <scope>NUCLEOTIDE SEQUENCE</scope>
    <source>
        <strain evidence="3">Nanhai2018</strain>
        <tissue evidence="3">Muscle</tissue>
    </source>
</reference>
<evidence type="ECO:0000313" key="4">
    <source>
        <dbReference type="Proteomes" id="UP001152320"/>
    </source>
</evidence>
<dbReference type="PANTHER" id="PTHR33643">
    <property type="entry name" value="UREASE ACCESSORY PROTEIN D"/>
    <property type="match status" value="1"/>
</dbReference>
<dbReference type="InterPro" id="IPR002669">
    <property type="entry name" value="UreD"/>
</dbReference>
<comment type="similarity">
    <text evidence="1">Belongs to the UreD family.</text>
</comment>
<dbReference type="GO" id="GO:0016151">
    <property type="term" value="F:nickel cation binding"/>
    <property type="evidence" value="ECO:0007669"/>
    <property type="project" value="InterPro"/>
</dbReference>
<organism evidence="3 4">
    <name type="scientific">Holothuria leucospilota</name>
    <name type="common">Black long sea cucumber</name>
    <name type="synonym">Mertensiothuria leucospilota</name>
    <dbReference type="NCBI Taxonomy" id="206669"/>
    <lineage>
        <taxon>Eukaryota</taxon>
        <taxon>Metazoa</taxon>
        <taxon>Echinodermata</taxon>
        <taxon>Eleutherozoa</taxon>
        <taxon>Echinozoa</taxon>
        <taxon>Holothuroidea</taxon>
        <taxon>Aspidochirotacea</taxon>
        <taxon>Aspidochirotida</taxon>
        <taxon>Holothuriidae</taxon>
        <taxon>Holothuria</taxon>
    </lineage>
</organism>
<dbReference type="Pfam" id="PF01774">
    <property type="entry name" value="UreD"/>
    <property type="match status" value="2"/>
</dbReference>
<sequence length="419" mass="46252">MRGSNGPFTASFLEEVRTTGSFKGRKLNTAQKRLPTGPSGHEAFELSKAQLLTGLLLNLESRFPKVELLEALKIFDPRSYPSEHSEVLSWGNEELQTLIDHFGVEKKNKAGKEFPPVVDGFHLMSVQEQIYISRSLCNLVLTSIKMSSSPVEQNSDDSGKPRGFGKLHFVKRGGENHPDSNGFYTTHASSCQFSYPMKLILPMYASSSNCQWVYPVNYGGGLVAGDEVDLQITVDEGCCVMLASQSSTKVYTSDDGSNFYLTSDANLILMDWLTAGRIARGERWDFKLLNTTNCIYVDNILYFRDSICLTDSPNLPIFQNLGDYNIVASCVLLGKDLETVSTNIYNVLSMCRSQGAHVGDETLVSVSKLLEPPPSSVQRIPGIVIRMASSSISKVYAEISNLLSPLFERLGGNPFEGKF</sequence>
<protein>
    <submittedName>
        <fullName evidence="3">Urease accessory protein D</fullName>
    </submittedName>
</protein>
<dbReference type="Proteomes" id="UP001152320">
    <property type="component" value="Chromosome 20"/>
</dbReference>
<dbReference type="EMBL" id="JAIZAY010000020">
    <property type="protein sequence ID" value="KAJ8022514.1"/>
    <property type="molecule type" value="Genomic_DNA"/>
</dbReference>
<proteinExistence type="inferred from homology"/>
<dbReference type="PANTHER" id="PTHR33643:SF1">
    <property type="entry name" value="UREASE ACCESSORY PROTEIN D"/>
    <property type="match status" value="1"/>
</dbReference>
<dbReference type="AlphaFoldDB" id="A0A9Q0YKY4"/>
<name>A0A9Q0YKY4_HOLLE</name>